<dbReference type="Pfam" id="PF07833">
    <property type="entry name" value="Cu_amine_oxidN1"/>
    <property type="match status" value="1"/>
</dbReference>
<dbReference type="SUPFAM" id="SSF56601">
    <property type="entry name" value="beta-lactamase/transpeptidase-like"/>
    <property type="match status" value="1"/>
</dbReference>
<dbReference type="SUPFAM" id="SSF55383">
    <property type="entry name" value="Copper amine oxidase, domain N"/>
    <property type="match status" value="1"/>
</dbReference>
<feature type="signal peptide" evidence="1">
    <location>
        <begin position="1"/>
        <end position="45"/>
    </location>
</feature>
<feature type="domain" description="Copper amine oxidase-like N-terminal" evidence="3">
    <location>
        <begin position="53"/>
        <end position="155"/>
    </location>
</feature>
<dbReference type="InterPro" id="IPR012338">
    <property type="entry name" value="Beta-lactam/transpept-like"/>
</dbReference>
<organism evidence="4 5">
    <name type="scientific">Paenibacillus terreus</name>
    <dbReference type="NCBI Taxonomy" id="1387834"/>
    <lineage>
        <taxon>Bacteria</taxon>
        <taxon>Bacillati</taxon>
        <taxon>Bacillota</taxon>
        <taxon>Bacilli</taxon>
        <taxon>Bacillales</taxon>
        <taxon>Paenibacillaceae</taxon>
        <taxon>Paenibacillus</taxon>
    </lineage>
</organism>
<gene>
    <name evidence="4" type="ORF">ACE3NQ_29230</name>
</gene>
<dbReference type="Pfam" id="PF00144">
    <property type="entry name" value="Beta-lactamase"/>
    <property type="match status" value="1"/>
</dbReference>
<reference evidence="4 5" key="1">
    <citation type="submission" date="2024-09" db="EMBL/GenBank/DDBJ databases">
        <authorList>
            <person name="Ruan L."/>
        </authorList>
    </citation>
    <scope>NUCLEOTIDE SEQUENCE [LARGE SCALE GENOMIC DNA]</scope>
    <source>
        <strain evidence="4 5">D33</strain>
    </source>
</reference>
<sequence>MAKAACLHAHLMKGLNERAFSFMRCFVLLLLCTALFAGSSHNALAQSEAIAVTVNGIEVNWNTKPYIAYGTTYVPLREAAGALGATVRWNASANSAVVSLNGDVITYKLGSTAVDVNGYAWQQSSPLRYVKGVLTVPLRGVIEPLRAAVKPSKTTEGTLLEIQSDTETMLSSSMKSVDTYLRNESFSGLALVAKNGQVLLRKGYGPAGDGKFNRPDMTTRIASLSKSFTAASVLKLSEAGLLSLQDPVSKYIPDFPRGDEITLHMLLSHTGGLRANFARTEGMTLQDAVNQIKQLTIQWEPGTRFQYSNCGYVVLAYVIEQASGMSYGDYLEKNVLGPLGLKHTGQAAPDTPTIKGHTYKNSVMAEAPYYVSVEGTGTLYSTLDDMLTWNSKNGLDKLLSSESLTQMLTPYSEKNYGYGVLVRQDESGSGVTIYHNGSGTGYKTGMMRDTGTGLTVILLGNRDGLDTVPMMDEIMTRAHASGL</sequence>
<feature type="chain" id="PRO_5045100749" evidence="1">
    <location>
        <begin position="46"/>
        <end position="483"/>
    </location>
</feature>
<evidence type="ECO:0000259" key="3">
    <source>
        <dbReference type="Pfam" id="PF07833"/>
    </source>
</evidence>
<dbReference type="PANTHER" id="PTHR46825:SF9">
    <property type="entry name" value="BETA-LACTAMASE-RELATED DOMAIN-CONTAINING PROTEIN"/>
    <property type="match status" value="1"/>
</dbReference>
<keyword evidence="5" id="KW-1185">Reference proteome</keyword>
<feature type="domain" description="Beta-lactamase-related" evidence="2">
    <location>
        <begin position="185"/>
        <end position="465"/>
    </location>
</feature>
<dbReference type="GO" id="GO:0016787">
    <property type="term" value="F:hydrolase activity"/>
    <property type="evidence" value="ECO:0007669"/>
    <property type="project" value="UniProtKB-KW"/>
</dbReference>
<dbReference type="PANTHER" id="PTHR46825">
    <property type="entry name" value="D-ALANYL-D-ALANINE-CARBOXYPEPTIDASE/ENDOPEPTIDASE AMPH"/>
    <property type="match status" value="1"/>
</dbReference>
<dbReference type="InterPro" id="IPR036582">
    <property type="entry name" value="Mao_N_sf"/>
</dbReference>
<dbReference type="Gene3D" id="3.40.710.10">
    <property type="entry name" value="DD-peptidase/beta-lactamase superfamily"/>
    <property type="match status" value="1"/>
</dbReference>
<evidence type="ECO:0000256" key="1">
    <source>
        <dbReference type="SAM" id="SignalP"/>
    </source>
</evidence>
<evidence type="ECO:0000313" key="5">
    <source>
        <dbReference type="Proteomes" id="UP001580407"/>
    </source>
</evidence>
<evidence type="ECO:0000259" key="2">
    <source>
        <dbReference type="Pfam" id="PF00144"/>
    </source>
</evidence>
<dbReference type="Proteomes" id="UP001580407">
    <property type="component" value="Unassembled WGS sequence"/>
</dbReference>
<accession>A0ABV5BJJ0</accession>
<keyword evidence="4" id="KW-0378">Hydrolase</keyword>
<dbReference type="InterPro" id="IPR012854">
    <property type="entry name" value="Cu_amine_oxidase-like_N"/>
</dbReference>
<dbReference type="EMBL" id="JBHILM010000054">
    <property type="protein sequence ID" value="MFB5684999.1"/>
    <property type="molecule type" value="Genomic_DNA"/>
</dbReference>
<comment type="caution">
    <text evidence="4">The sequence shown here is derived from an EMBL/GenBank/DDBJ whole genome shotgun (WGS) entry which is preliminary data.</text>
</comment>
<evidence type="ECO:0000313" key="4">
    <source>
        <dbReference type="EMBL" id="MFB5684999.1"/>
    </source>
</evidence>
<proteinExistence type="predicted"/>
<dbReference type="InterPro" id="IPR001466">
    <property type="entry name" value="Beta-lactam-related"/>
</dbReference>
<keyword evidence="1" id="KW-0732">Signal</keyword>
<name>A0ABV5BJJ0_9BACL</name>
<protein>
    <submittedName>
        <fullName evidence="4">Serine hydrolase</fullName>
    </submittedName>
</protein>
<dbReference type="Gene3D" id="3.30.457.10">
    <property type="entry name" value="Copper amine oxidase-like, N-terminal domain"/>
    <property type="match status" value="1"/>
</dbReference>
<dbReference type="InterPro" id="IPR050491">
    <property type="entry name" value="AmpC-like"/>
</dbReference>